<evidence type="ECO:0000313" key="1">
    <source>
        <dbReference type="EMBL" id="EST46807.1"/>
    </source>
</evidence>
<accession>V6LQ61</accession>
<keyword evidence="3" id="KW-1185">Reference proteome</keyword>
<dbReference type="EMBL" id="AUWU02000005">
    <property type="protein sequence ID" value="KAH0573033.1"/>
    <property type="molecule type" value="Genomic_DNA"/>
</dbReference>
<dbReference type="GeneID" id="94299174"/>
<dbReference type="KEGG" id="ssao:94299174"/>
<organism evidence="1">
    <name type="scientific">Spironucleus salmonicida</name>
    <dbReference type="NCBI Taxonomy" id="348837"/>
    <lineage>
        <taxon>Eukaryota</taxon>
        <taxon>Metamonada</taxon>
        <taxon>Diplomonadida</taxon>
        <taxon>Hexamitidae</taxon>
        <taxon>Hexamitinae</taxon>
        <taxon>Spironucleus</taxon>
    </lineage>
</organism>
<reference evidence="2" key="2">
    <citation type="submission" date="2020-12" db="EMBL/GenBank/DDBJ databases">
        <title>New Spironucleus salmonicida genome in near-complete chromosomes.</title>
        <authorList>
            <person name="Xu F."/>
            <person name="Kurt Z."/>
            <person name="Jimenez-Gonzalez A."/>
            <person name="Astvaldsson A."/>
            <person name="Andersson J.O."/>
            <person name="Svard S.G."/>
        </authorList>
    </citation>
    <scope>NUCLEOTIDE SEQUENCE</scope>
    <source>
        <strain evidence="2">ATCC 50377</strain>
    </source>
</reference>
<evidence type="ECO:0000313" key="3">
    <source>
        <dbReference type="Proteomes" id="UP000018208"/>
    </source>
</evidence>
<name>V6LQ61_9EUKA</name>
<proteinExistence type="predicted"/>
<dbReference type="AlphaFoldDB" id="V6LQ61"/>
<dbReference type="RefSeq" id="XP_067763806.1">
    <property type="nucleotide sequence ID" value="XM_067908985.1"/>
</dbReference>
<dbReference type="EMBL" id="KI546062">
    <property type="protein sequence ID" value="EST46807.1"/>
    <property type="molecule type" value="Genomic_DNA"/>
</dbReference>
<gene>
    <name evidence="2" type="ORF">SS50377_25151</name>
    <name evidence="1" type="ORF">SS50377_jh047</name>
</gene>
<reference evidence="1 2" key="1">
    <citation type="journal article" date="2014" name="PLoS Genet.">
        <title>The Genome of Spironucleus salmonicida Highlights a Fish Pathogen Adapted to Fluctuating Environments.</title>
        <authorList>
            <person name="Xu F."/>
            <person name="Jerlstrom-Hultqvist J."/>
            <person name="Einarsson E."/>
            <person name="Astvaldsson A."/>
            <person name="Svard S.G."/>
            <person name="Andersson J.O."/>
        </authorList>
    </citation>
    <scope>NUCLEOTIDE SEQUENCE</scope>
    <source>
        <strain evidence="2">ATCC 50377</strain>
    </source>
</reference>
<protein>
    <submittedName>
        <fullName evidence="1">Uncharacterized protein</fullName>
    </submittedName>
</protein>
<dbReference type="Proteomes" id="UP000018208">
    <property type="component" value="Unassembled WGS sequence"/>
</dbReference>
<evidence type="ECO:0000313" key="2">
    <source>
        <dbReference type="EMBL" id="KAH0573033.1"/>
    </source>
</evidence>
<sequence length="180" mass="21328">MKQQFKRQLVCQTAAKTHLQQIFTQSTPKLRISSISNRLIRYEQLLSAPLTPYDSKNVNQHYFSLFNTFNPNYQIFAHSQNFETSKYLQFDIIMIIITQCKNQTIKPPNRQIAPFFRFRRQNSNQVKFEPQKNSLAQLRADKRNAFGGSNFRNFSFLKFAFQRYGRNLRFGSEKSNCFSI</sequence>
<dbReference type="VEuPathDB" id="GiardiaDB:SS50377_25151"/>